<feature type="region of interest" description="Disordered" evidence="1">
    <location>
        <begin position="154"/>
        <end position="173"/>
    </location>
</feature>
<name>A0A1K0G6D3_9BASI</name>
<evidence type="ECO:0000256" key="1">
    <source>
        <dbReference type="SAM" id="MobiDB-lite"/>
    </source>
</evidence>
<evidence type="ECO:0000313" key="2">
    <source>
        <dbReference type="EMBL" id="SAM83126.1"/>
    </source>
</evidence>
<sequence>MSEFALHNGSRANGTKQVAFDYKCQVIPEGDCAELRKLLSLCPPLCLRAQSAPIAGPAARPGSWIGRAISPQLGRAKSPQPSKKPSGLGHAPPTTTSTSWRTRLASWGSNADTSPHVSNVAASAAATTAPSSPTRSAGPRLVAPVPARGAATRMIPSIDDQDECVEASPSNESVDFDDINAEFQNAAFRVAMNQHLLQVESLRAASPTFPPTRTPSPLAPHNSINNPKNQANHRSNPCNRPRSCLVVRSKTPQAPGPPPLTCDGMTALRATRSNDRDVCLTRRRRAQGVPVICSSPLSSSGKERGRNGWGEDHITKSHKPAVAAAAPTGKQSKLSRWRRFRRAASEEAHHVEPSSSRHTLIDARMDQAAIRREIQAGRWPFEALLNAECSCKNCQGKIEVGLSSDYEPKWTRAARIRWLEAQEDMAAKSRAGILNAASSTSRTAIQADEVAQLHNETVHPMTTAELAAEPTSPISEQGEAGPSCTAYALAAAAVPTKPPNPTGLEGDETLRTEILARRQKMARQNRVPRHGARSMMRQIEEAERREKEAAQQRPQSRDSQLSCVNAHGSATGSRRSCSASPSLPSTRNSVSTNTTPQERQAADGQTANASYFALNAPPERARSPLIPADAAGSKLGQVRPVATVATDSTALCLASVAKTLQVLASPAGSPASNSPSGSPESERR</sequence>
<feature type="region of interest" description="Disordered" evidence="1">
    <location>
        <begin position="540"/>
        <end position="605"/>
    </location>
</feature>
<dbReference type="EMBL" id="LT558125">
    <property type="protein sequence ID" value="SAM83126.1"/>
    <property type="molecule type" value="Genomic_DNA"/>
</dbReference>
<feature type="region of interest" description="Disordered" evidence="1">
    <location>
        <begin position="119"/>
        <end position="148"/>
    </location>
</feature>
<organism evidence="2 3">
    <name type="scientific">Ustilago bromivora</name>
    <dbReference type="NCBI Taxonomy" id="307758"/>
    <lineage>
        <taxon>Eukaryota</taxon>
        <taxon>Fungi</taxon>
        <taxon>Dikarya</taxon>
        <taxon>Basidiomycota</taxon>
        <taxon>Ustilaginomycotina</taxon>
        <taxon>Ustilaginomycetes</taxon>
        <taxon>Ustilaginales</taxon>
        <taxon>Ustilaginaceae</taxon>
        <taxon>Ustilago</taxon>
    </lineage>
</organism>
<proteinExistence type="predicted"/>
<feature type="compositionally biased region" description="Basic and acidic residues" evidence="1">
    <location>
        <begin position="540"/>
        <end position="550"/>
    </location>
</feature>
<dbReference type="AlphaFoldDB" id="A0A1K0G6D3"/>
<reference evidence="3" key="1">
    <citation type="submission" date="2016-04" db="EMBL/GenBank/DDBJ databases">
        <authorList>
            <person name="Guldener U."/>
            <person name="Guldener U."/>
        </authorList>
    </citation>
    <scope>NUCLEOTIDE SEQUENCE [LARGE SCALE GENOMIC DNA]</scope>
    <source>
        <strain evidence="3">UB2112</strain>
    </source>
</reference>
<gene>
    <name evidence="2" type="ORF">UBRO_08442</name>
</gene>
<dbReference type="OrthoDB" id="2548380at2759"/>
<protein>
    <submittedName>
        <fullName evidence="2">Uncharacterized protein</fullName>
    </submittedName>
</protein>
<feature type="compositionally biased region" description="Low complexity" evidence="1">
    <location>
        <begin position="664"/>
        <end position="684"/>
    </location>
</feature>
<feature type="region of interest" description="Disordered" evidence="1">
    <location>
        <begin position="663"/>
        <end position="684"/>
    </location>
</feature>
<feature type="region of interest" description="Disordered" evidence="1">
    <location>
        <begin position="73"/>
        <end position="99"/>
    </location>
</feature>
<feature type="compositionally biased region" description="Pro residues" evidence="1">
    <location>
        <begin position="208"/>
        <end position="218"/>
    </location>
</feature>
<evidence type="ECO:0000313" key="3">
    <source>
        <dbReference type="Proteomes" id="UP000179920"/>
    </source>
</evidence>
<dbReference type="Proteomes" id="UP000179920">
    <property type="component" value="Chromosome IX"/>
</dbReference>
<feature type="compositionally biased region" description="Polar residues" evidence="1">
    <location>
        <begin position="222"/>
        <end position="238"/>
    </location>
</feature>
<feature type="compositionally biased region" description="Polar residues" evidence="1">
    <location>
        <begin position="557"/>
        <end position="605"/>
    </location>
</feature>
<accession>A0A1K0G6D3</accession>
<feature type="compositionally biased region" description="Low complexity" evidence="1">
    <location>
        <begin position="121"/>
        <end position="137"/>
    </location>
</feature>
<feature type="region of interest" description="Disordered" evidence="1">
    <location>
        <begin position="208"/>
        <end position="238"/>
    </location>
</feature>